<keyword evidence="3" id="KW-0547">Nucleotide-binding</keyword>
<dbReference type="InterPro" id="IPR036890">
    <property type="entry name" value="HATPase_C_sf"/>
</dbReference>
<dbReference type="PANTHER" id="PTHR35526">
    <property type="entry name" value="ANTI-SIGMA-F FACTOR RSBW-RELATED"/>
    <property type="match status" value="1"/>
</dbReference>
<keyword evidence="1" id="KW-0723">Serine/threonine-protein kinase</keyword>
<feature type="domain" description="Histidine kinase/HSP90-like ATPase" evidence="2">
    <location>
        <begin position="41"/>
        <end position="133"/>
    </location>
</feature>
<dbReference type="Proteomes" id="UP001595851">
    <property type="component" value="Unassembled WGS sequence"/>
</dbReference>
<dbReference type="GO" id="GO:0005524">
    <property type="term" value="F:ATP binding"/>
    <property type="evidence" value="ECO:0007669"/>
    <property type="project" value="UniProtKB-KW"/>
</dbReference>
<evidence type="ECO:0000313" key="4">
    <source>
        <dbReference type="Proteomes" id="UP001595851"/>
    </source>
</evidence>
<protein>
    <submittedName>
        <fullName evidence="3">ATP-binding protein</fullName>
    </submittedName>
</protein>
<dbReference type="RefSeq" id="WP_379532537.1">
    <property type="nucleotide sequence ID" value="NZ_JBHSBI010000022.1"/>
</dbReference>
<name>A0ABV8GIE6_9ACTN</name>
<dbReference type="Gene3D" id="3.30.565.10">
    <property type="entry name" value="Histidine kinase-like ATPase, C-terminal domain"/>
    <property type="match status" value="1"/>
</dbReference>
<sequence length="174" mass="19813">MGQVGNMAASGIRLVGEMRFPGRSEIVSDVRIYAAHWLVMALPDAADDENLLENLRLLVTELAANAIKHTMSGRWKHGSFRVRLWLGADRIRIEVVDQGWWSGPRLHDALFETSGRGLQILAAVATKWGVRRRWFGRNVWFELPIHVPPVADIANVPHRNHTQEPRRELEERTA</sequence>
<dbReference type="InterPro" id="IPR050267">
    <property type="entry name" value="Anti-sigma-factor_SerPK"/>
</dbReference>
<dbReference type="EMBL" id="JBHSBI010000022">
    <property type="protein sequence ID" value="MFC4012638.1"/>
    <property type="molecule type" value="Genomic_DNA"/>
</dbReference>
<reference evidence="4" key="1">
    <citation type="journal article" date="2019" name="Int. J. Syst. Evol. Microbiol.">
        <title>The Global Catalogue of Microorganisms (GCM) 10K type strain sequencing project: providing services to taxonomists for standard genome sequencing and annotation.</title>
        <authorList>
            <consortium name="The Broad Institute Genomics Platform"/>
            <consortium name="The Broad Institute Genome Sequencing Center for Infectious Disease"/>
            <person name="Wu L."/>
            <person name="Ma J."/>
        </authorList>
    </citation>
    <scope>NUCLEOTIDE SEQUENCE [LARGE SCALE GENOMIC DNA]</scope>
    <source>
        <strain evidence="4">TBRC 1276</strain>
    </source>
</reference>
<keyword evidence="4" id="KW-1185">Reference proteome</keyword>
<dbReference type="SUPFAM" id="SSF55874">
    <property type="entry name" value="ATPase domain of HSP90 chaperone/DNA topoisomerase II/histidine kinase"/>
    <property type="match status" value="1"/>
</dbReference>
<evidence type="ECO:0000259" key="2">
    <source>
        <dbReference type="Pfam" id="PF13581"/>
    </source>
</evidence>
<proteinExistence type="predicted"/>
<comment type="caution">
    <text evidence="3">The sequence shown here is derived from an EMBL/GenBank/DDBJ whole genome shotgun (WGS) entry which is preliminary data.</text>
</comment>
<dbReference type="CDD" id="cd16936">
    <property type="entry name" value="HATPase_RsbW-like"/>
    <property type="match status" value="1"/>
</dbReference>
<accession>A0ABV8GIE6</accession>
<evidence type="ECO:0000313" key="3">
    <source>
        <dbReference type="EMBL" id="MFC4012638.1"/>
    </source>
</evidence>
<evidence type="ECO:0000256" key="1">
    <source>
        <dbReference type="ARBA" id="ARBA00022527"/>
    </source>
</evidence>
<keyword evidence="1" id="KW-0808">Transferase</keyword>
<dbReference type="PANTHER" id="PTHR35526:SF3">
    <property type="entry name" value="ANTI-SIGMA-F FACTOR RSBW"/>
    <property type="match status" value="1"/>
</dbReference>
<keyword evidence="1" id="KW-0418">Kinase</keyword>
<gene>
    <name evidence="3" type="ORF">ACFOY2_35775</name>
</gene>
<organism evidence="3 4">
    <name type="scientific">Nonomuraea purpurea</name>
    <dbReference type="NCBI Taxonomy" id="1849276"/>
    <lineage>
        <taxon>Bacteria</taxon>
        <taxon>Bacillati</taxon>
        <taxon>Actinomycetota</taxon>
        <taxon>Actinomycetes</taxon>
        <taxon>Streptosporangiales</taxon>
        <taxon>Streptosporangiaceae</taxon>
        <taxon>Nonomuraea</taxon>
    </lineage>
</organism>
<dbReference type="InterPro" id="IPR003594">
    <property type="entry name" value="HATPase_dom"/>
</dbReference>
<keyword evidence="3" id="KW-0067">ATP-binding</keyword>
<dbReference type="Pfam" id="PF13581">
    <property type="entry name" value="HATPase_c_2"/>
    <property type="match status" value="1"/>
</dbReference>